<dbReference type="EMBL" id="KQ086077">
    <property type="protein sequence ID" value="KLO08806.1"/>
    <property type="molecule type" value="Genomic_DNA"/>
</dbReference>
<evidence type="ECO:0000259" key="2">
    <source>
        <dbReference type="Pfam" id="PF00266"/>
    </source>
</evidence>
<dbReference type="InterPro" id="IPR015421">
    <property type="entry name" value="PyrdxlP-dep_Trfase_major"/>
</dbReference>
<dbReference type="SUPFAM" id="SSF53383">
    <property type="entry name" value="PLP-dependent transferases"/>
    <property type="match status" value="1"/>
</dbReference>
<keyword evidence="3" id="KW-0808">Transferase</keyword>
<evidence type="ECO:0000313" key="4">
    <source>
        <dbReference type="Proteomes" id="UP000053477"/>
    </source>
</evidence>
<organism evidence="3 4">
    <name type="scientific">Schizopora paradoxa</name>
    <dbReference type="NCBI Taxonomy" id="27342"/>
    <lineage>
        <taxon>Eukaryota</taxon>
        <taxon>Fungi</taxon>
        <taxon>Dikarya</taxon>
        <taxon>Basidiomycota</taxon>
        <taxon>Agaricomycotina</taxon>
        <taxon>Agaricomycetes</taxon>
        <taxon>Hymenochaetales</taxon>
        <taxon>Schizoporaceae</taxon>
        <taxon>Schizopora</taxon>
    </lineage>
</organism>
<reference evidence="3 4" key="1">
    <citation type="submission" date="2015-04" db="EMBL/GenBank/DDBJ databases">
        <title>Complete genome sequence of Schizopora paradoxa KUC8140, a cosmopolitan wood degrader in East Asia.</title>
        <authorList>
            <consortium name="DOE Joint Genome Institute"/>
            <person name="Min B."/>
            <person name="Park H."/>
            <person name="Jang Y."/>
            <person name="Kim J.-J."/>
            <person name="Kim K.H."/>
            <person name="Pangilinan J."/>
            <person name="Lipzen A."/>
            <person name="Riley R."/>
            <person name="Grigoriev I.V."/>
            <person name="Spatafora J.W."/>
            <person name="Choi I.-G."/>
        </authorList>
    </citation>
    <scope>NUCLEOTIDE SEQUENCE [LARGE SCALE GENOMIC DNA]</scope>
    <source>
        <strain evidence="3 4">KUC8140</strain>
    </source>
</reference>
<dbReference type="InterPro" id="IPR000192">
    <property type="entry name" value="Aminotrans_V_dom"/>
</dbReference>
<dbReference type="Proteomes" id="UP000053477">
    <property type="component" value="Unassembled WGS sequence"/>
</dbReference>
<dbReference type="OrthoDB" id="5978656at2759"/>
<dbReference type="InParanoid" id="A0A0H2RVF1"/>
<evidence type="ECO:0000256" key="1">
    <source>
        <dbReference type="ARBA" id="ARBA00022898"/>
    </source>
</evidence>
<dbReference type="PANTHER" id="PTHR43092:SF2">
    <property type="entry name" value="HERCYNYLCYSTEINE SULFOXIDE LYASE"/>
    <property type="match status" value="1"/>
</dbReference>
<gene>
    <name evidence="3" type="ORF">SCHPADRAFT_931585</name>
</gene>
<protein>
    <submittedName>
        <fullName evidence="3">PLP-dependent transferase</fullName>
    </submittedName>
</protein>
<dbReference type="Gene3D" id="3.40.640.10">
    <property type="entry name" value="Type I PLP-dependent aspartate aminotransferase-like (Major domain)"/>
    <property type="match status" value="1"/>
</dbReference>
<dbReference type="STRING" id="27342.A0A0H2RVF1"/>
<dbReference type="Pfam" id="PF00266">
    <property type="entry name" value="Aminotran_5"/>
    <property type="match status" value="1"/>
</dbReference>
<keyword evidence="1" id="KW-0663">Pyridoxal phosphate</keyword>
<keyword evidence="4" id="KW-1185">Reference proteome</keyword>
<dbReference type="GO" id="GO:0016740">
    <property type="term" value="F:transferase activity"/>
    <property type="evidence" value="ECO:0007669"/>
    <property type="project" value="UniProtKB-KW"/>
</dbReference>
<dbReference type="Gene3D" id="3.90.1150.10">
    <property type="entry name" value="Aspartate Aminotransferase, domain 1"/>
    <property type="match status" value="1"/>
</dbReference>
<dbReference type="FunCoup" id="A0A0H2RVF1">
    <property type="interactions" value="16"/>
</dbReference>
<sequence length="432" mass="48508">MEIQNSTEDEGRTLPPCPPTFGKPMLKYFGLEPGYVNLNSGSYGSPPNYVLEACAKKSKEIEANPDRFMRLAYYSQLRKAREKVASLIGADVDDCVLVTNATLGVNTVLRNLQWNKDDILVFTSVTYGGVERTIKHECDLPHGPRCSSMTINFPTTKDDILSNFESHFKSLRRRQGNKIVVVIDGIVSNPGVLLPWEQMVKICKEEGFVSVVDAAHNIGQQVGINLRMTDPDFWVSNCHKWLYAKRGCAVLYVPKRNQHFIKSSIPTSWSYVSPSDPSGHSEAPNFIEQFNENGTADFAPFLSVIAALEFRDWLGGEDKINSYCHRLALAGGRKLAELLGTSVMDQDGEFTANMANVKLPMDDIPVSAATDSKIMRALFIDWNCYAAHFHHNGSWWVRCSAQIYNEISDFEYLGRALMRICEEIRTDAKKVQ</sequence>
<name>A0A0H2RVF1_9AGAM</name>
<dbReference type="InterPro" id="IPR015422">
    <property type="entry name" value="PyrdxlP-dep_Trfase_small"/>
</dbReference>
<proteinExistence type="predicted"/>
<evidence type="ECO:0000313" key="3">
    <source>
        <dbReference type="EMBL" id="KLO08806.1"/>
    </source>
</evidence>
<dbReference type="AlphaFoldDB" id="A0A0H2RVF1"/>
<dbReference type="PANTHER" id="PTHR43092">
    <property type="entry name" value="L-CYSTEINE DESULFHYDRASE"/>
    <property type="match status" value="1"/>
</dbReference>
<dbReference type="InterPro" id="IPR015424">
    <property type="entry name" value="PyrdxlP-dep_Trfase"/>
</dbReference>
<accession>A0A0H2RVF1</accession>
<feature type="domain" description="Aminotransferase class V" evidence="2">
    <location>
        <begin position="47"/>
        <end position="359"/>
    </location>
</feature>